<dbReference type="AlphaFoldDB" id="A0A197K5L6"/>
<dbReference type="InterPro" id="IPR001810">
    <property type="entry name" value="F-box_dom"/>
</dbReference>
<gene>
    <name evidence="2" type="ORF">K457DRAFT_153249</name>
</gene>
<dbReference type="Pfam" id="PF12937">
    <property type="entry name" value="F-box-like"/>
    <property type="match status" value="1"/>
</dbReference>
<evidence type="ECO:0000313" key="2">
    <source>
        <dbReference type="EMBL" id="OAQ32770.1"/>
    </source>
</evidence>
<dbReference type="Proteomes" id="UP000078512">
    <property type="component" value="Unassembled WGS sequence"/>
</dbReference>
<accession>A0A197K5L6</accession>
<dbReference type="PROSITE" id="PS50181">
    <property type="entry name" value="FBOX"/>
    <property type="match status" value="1"/>
</dbReference>
<dbReference type="OrthoDB" id="2339388at2759"/>
<name>A0A197K5L6_9FUNG</name>
<dbReference type="Gene3D" id="1.20.1280.50">
    <property type="match status" value="1"/>
</dbReference>
<dbReference type="InterPro" id="IPR036047">
    <property type="entry name" value="F-box-like_dom_sf"/>
</dbReference>
<reference evidence="2 3" key="1">
    <citation type="submission" date="2016-05" db="EMBL/GenBank/DDBJ databases">
        <title>Genome sequencing reveals origins of a unique bacterial endosymbiosis in the earliest lineages of terrestrial Fungi.</title>
        <authorList>
            <consortium name="DOE Joint Genome Institute"/>
            <person name="Uehling J."/>
            <person name="Gryganskyi A."/>
            <person name="Hameed K."/>
            <person name="Tschaplinski T."/>
            <person name="Misztal P."/>
            <person name="Wu S."/>
            <person name="Desiro A."/>
            <person name="Vande Pol N."/>
            <person name="Du Z.-Y."/>
            <person name="Zienkiewicz A."/>
            <person name="Zienkiewicz K."/>
            <person name="Morin E."/>
            <person name="Tisserant E."/>
            <person name="Splivallo R."/>
            <person name="Hainaut M."/>
            <person name="Henrissat B."/>
            <person name="Ohm R."/>
            <person name="Kuo A."/>
            <person name="Yan J."/>
            <person name="Lipzen A."/>
            <person name="Nolan M."/>
            <person name="Labutti K."/>
            <person name="Barry K."/>
            <person name="Goldstein A."/>
            <person name="Labbe J."/>
            <person name="Schadt C."/>
            <person name="Tuskan G."/>
            <person name="Grigoriev I."/>
            <person name="Martin F."/>
            <person name="Vilgalys R."/>
            <person name="Bonito G."/>
        </authorList>
    </citation>
    <scope>NUCLEOTIDE SEQUENCE [LARGE SCALE GENOMIC DNA]</scope>
    <source>
        <strain evidence="2 3">AG-77</strain>
    </source>
</reference>
<dbReference type="EMBL" id="KV442023">
    <property type="protein sequence ID" value="OAQ32770.1"/>
    <property type="molecule type" value="Genomic_DNA"/>
</dbReference>
<proteinExistence type="predicted"/>
<dbReference type="SUPFAM" id="SSF81383">
    <property type="entry name" value="F-box domain"/>
    <property type="match status" value="1"/>
</dbReference>
<organism evidence="2 3">
    <name type="scientific">Linnemannia elongata AG-77</name>
    <dbReference type="NCBI Taxonomy" id="1314771"/>
    <lineage>
        <taxon>Eukaryota</taxon>
        <taxon>Fungi</taxon>
        <taxon>Fungi incertae sedis</taxon>
        <taxon>Mucoromycota</taxon>
        <taxon>Mortierellomycotina</taxon>
        <taxon>Mortierellomycetes</taxon>
        <taxon>Mortierellales</taxon>
        <taxon>Mortierellaceae</taxon>
        <taxon>Linnemannia</taxon>
    </lineage>
</organism>
<keyword evidence="3" id="KW-1185">Reference proteome</keyword>
<sequence length="294" mass="33453">MPPRSIPTEIFTLIFRNLSLQDLYRCLFVSHRWHGPAEAQLYSDVALDALEEIYKPLITAIKTRRHLLRNRILVTFPYLKDLSIDGWMHAYAAAAAKDTVTEEESQYRLETLTFDPRLLCREGPDAFMFSKRLGNLKRIQVKSLLSPYDCFQKSRPWAFGRALKEHCSKLESVETSGTVALWLYDLPILLPSQISHIISLTGQVDTSVQRPDGASAEVAPAMMTVEQLRQRVQEQEYKELLAGKEAVPFFPQLKRLVMGVDHSFSLQDLISLGVQASTLTSLEICHQPHHSNCI</sequence>
<feature type="domain" description="F-box" evidence="1">
    <location>
        <begin position="1"/>
        <end position="57"/>
    </location>
</feature>
<evidence type="ECO:0000259" key="1">
    <source>
        <dbReference type="PROSITE" id="PS50181"/>
    </source>
</evidence>
<evidence type="ECO:0000313" key="3">
    <source>
        <dbReference type="Proteomes" id="UP000078512"/>
    </source>
</evidence>
<protein>
    <recommendedName>
        <fullName evidence="1">F-box domain-containing protein</fullName>
    </recommendedName>
</protein>